<proteinExistence type="predicted"/>
<evidence type="ECO:0000313" key="1">
    <source>
        <dbReference type="EMBL" id="DAE00552.1"/>
    </source>
</evidence>
<reference evidence="1" key="1">
    <citation type="journal article" date="2021" name="Proc. Natl. Acad. Sci. U.S.A.">
        <title>A Catalog of Tens of Thousands of Viruses from Human Metagenomes Reveals Hidden Associations with Chronic Diseases.</title>
        <authorList>
            <person name="Tisza M.J."/>
            <person name="Buck C.B."/>
        </authorList>
    </citation>
    <scope>NUCLEOTIDE SEQUENCE</scope>
    <source>
        <strain evidence="1">CtjOQ18</strain>
    </source>
</reference>
<name>A0A8S5P1N7_9CAUD</name>
<accession>A0A8S5P1N7</accession>
<protein>
    <submittedName>
        <fullName evidence="1">Uncharacterized protein</fullName>
    </submittedName>
</protein>
<dbReference type="EMBL" id="BK015304">
    <property type="protein sequence ID" value="DAE00552.1"/>
    <property type="molecule type" value="Genomic_DNA"/>
</dbReference>
<sequence>MFAQYLQPAGRVNRYTCHRYSLLPGKTSNIRATARRDTV</sequence>
<organism evidence="1">
    <name type="scientific">Peduovirinae sp. ctjOQ18</name>
    <dbReference type="NCBI Taxonomy" id="2825161"/>
    <lineage>
        <taxon>Viruses</taxon>
        <taxon>Duplodnaviria</taxon>
        <taxon>Heunggongvirae</taxon>
        <taxon>Uroviricota</taxon>
        <taxon>Caudoviricetes</taxon>
        <taxon>Peduoviridae</taxon>
    </lineage>
</organism>